<evidence type="ECO:0000313" key="2">
    <source>
        <dbReference type="Proteomes" id="UP000266649"/>
    </source>
</evidence>
<dbReference type="AlphaFoldDB" id="A0A398BLM9"/>
<reference evidence="1 2" key="1">
    <citation type="submission" date="2018-09" db="EMBL/GenBank/DDBJ databases">
        <title>Gemmobacter lutimaris sp. nov., a marine bacterium isolated from tidal flat.</title>
        <authorList>
            <person name="Lee D.W."/>
            <person name="Yoo Y."/>
            <person name="Kim J.-J."/>
            <person name="Kim B.S."/>
        </authorList>
    </citation>
    <scope>NUCLEOTIDE SEQUENCE [LARGE SCALE GENOMIC DNA]</scope>
    <source>
        <strain evidence="1 2">YJ-T1-11</strain>
    </source>
</reference>
<dbReference type="RefSeq" id="WP_119135221.1">
    <property type="nucleotide sequence ID" value="NZ_QXXQ01000006.1"/>
</dbReference>
<protein>
    <submittedName>
        <fullName evidence="1">Uncharacterized protein</fullName>
    </submittedName>
</protein>
<evidence type="ECO:0000313" key="1">
    <source>
        <dbReference type="EMBL" id="RID91619.1"/>
    </source>
</evidence>
<sequence>MAETMRQNQSGLDGAHAPISSVAKLLGIHPERLRQLQRAGYIDRAARRGFVSVISAVSGYIRFLREDSATGTTPTAAARSHAAKAALVGAATARRRAVLTEQKEAIEAVETIASAAARRLRAVRLASDLPAPAAAAFKTELAASAERIDAARTVALAAIRTGDFSEIDGHGR</sequence>
<keyword evidence="2" id="KW-1185">Reference proteome</keyword>
<dbReference type="EMBL" id="QXXQ01000006">
    <property type="protein sequence ID" value="RID91619.1"/>
    <property type="molecule type" value="Genomic_DNA"/>
</dbReference>
<name>A0A398BLM9_9RHOB</name>
<proteinExistence type="predicted"/>
<accession>A0A398BLM9</accession>
<dbReference type="Proteomes" id="UP000266649">
    <property type="component" value="Unassembled WGS sequence"/>
</dbReference>
<organism evidence="1 2">
    <name type="scientific">Gemmobacter lutimaris</name>
    <dbReference type="NCBI Taxonomy" id="2306023"/>
    <lineage>
        <taxon>Bacteria</taxon>
        <taxon>Pseudomonadati</taxon>
        <taxon>Pseudomonadota</taxon>
        <taxon>Alphaproteobacteria</taxon>
        <taxon>Rhodobacterales</taxon>
        <taxon>Paracoccaceae</taxon>
        <taxon>Gemmobacter</taxon>
    </lineage>
</organism>
<gene>
    <name evidence="1" type="ORF">D2N39_13055</name>
</gene>
<dbReference type="OrthoDB" id="8400567at2"/>
<comment type="caution">
    <text evidence="1">The sequence shown here is derived from an EMBL/GenBank/DDBJ whole genome shotgun (WGS) entry which is preliminary data.</text>
</comment>